<evidence type="ECO:0000313" key="4">
    <source>
        <dbReference type="EMBL" id="KIZ06216.1"/>
    </source>
</evidence>
<dbReference type="KEGG" id="mng:MNEG_1747"/>
<dbReference type="AlphaFoldDB" id="A0A0D2NP73"/>
<evidence type="ECO:0000256" key="2">
    <source>
        <dbReference type="SAM" id="SignalP"/>
    </source>
</evidence>
<name>A0A0D2NP73_9CHLO</name>
<feature type="domain" description="Ricin B lectin" evidence="3">
    <location>
        <begin position="225"/>
        <end position="316"/>
    </location>
</feature>
<feature type="signal peptide" evidence="2">
    <location>
        <begin position="1"/>
        <end position="20"/>
    </location>
</feature>
<reference evidence="4 5" key="1">
    <citation type="journal article" date="2013" name="BMC Genomics">
        <title>Reconstruction of the lipid metabolism for the microalga Monoraphidium neglectum from its genome sequence reveals characteristics suitable for biofuel production.</title>
        <authorList>
            <person name="Bogen C."/>
            <person name="Al-Dilaimi A."/>
            <person name="Albersmeier A."/>
            <person name="Wichmann J."/>
            <person name="Grundmann M."/>
            <person name="Rupp O."/>
            <person name="Lauersen K.J."/>
            <person name="Blifernez-Klassen O."/>
            <person name="Kalinowski J."/>
            <person name="Goesmann A."/>
            <person name="Mussgnug J.H."/>
            <person name="Kruse O."/>
        </authorList>
    </citation>
    <scope>NUCLEOTIDE SEQUENCE [LARGE SCALE GENOMIC DNA]</scope>
    <source>
        <strain evidence="4 5">SAG 48.87</strain>
    </source>
</reference>
<feature type="compositionally biased region" description="Low complexity" evidence="1">
    <location>
        <begin position="386"/>
        <end position="399"/>
    </location>
</feature>
<dbReference type="Proteomes" id="UP000054498">
    <property type="component" value="Unassembled WGS sequence"/>
</dbReference>
<dbReference type="OrthoDB" id="548066at2759"/>
<keyword evidence="5" id="KW-1185">Reference proteome</keyword>
<dbReference type="EMBL" id="KK100400">
    <property type="protein sequence ID" value="KIZ06216.1"/>
    <property type="molecule type" value="Genomic_DNA"/>
</dbReference>
<proteinExistence type="predicted"/>
<evidence type="ECO:0000313" key="5">
    <source>
        <dbReference type="Proteomes" id="UP000054498"/>
    </source>
</evidence>
<dbReference type="Gene3D" id="2.80.10.50">
    <property type="match status" value="1"/>
</dbReference>
<feature type="chain" id="PRO_5002248797" description="Ricin B lectin domain-containing protein" evidence="2">
    <location>
        <begin position="21"/>
        <end position="474"/>
    </location>
</feature>
<keyword evidence="2" id="KW-0732">Signal</keyword>
<dbReference type="RefSeq" id="XP_013905235.1">
    <property type="nucleotide sequence ID" value="XM_014049781.1"/>
</dbReference>
<dbReference type="InterPro" id="IPR000772">
    <property type="entry name" value="Ricin_B_lectin"/>
</dbReference>
<feature type="region of interest" description="Disordered" evidence="1">
    <location>
        <begin position="353"/>
        <end position="443"/>
    </location>
</feature>
<accession>A0A0D2NP73</accession>
<feature type="compositionally biased region" description="Pro residues" evidence="1">
    <location>
        <begin position="366"/>
        <end position="376"/>
    </location>
</feature>
<dbReference type="InterPro" id="IPR035992">
    <property type="entry name" value="Ricin_B-like_lectins"/>
</dbReference>
<gene>
    <name evidence="4" type="ORF">MNEG_1747</name>
</gene>
<evidence type="ECO:0000256" key="1">
    <source>
        <dbReference type="SAM" id="MobiDB-lite"/>
    </source>
</evidence>
<dbReference type="Pfam" id="PF14200">
    <property type="entry name" value="RicinB_lectin_2"/>
    <property type="match status" value="1"/>
</dbReference>
<feature type="compositionally biased region" description="Basic and acidic residues" evidence="1">
    <location>
        <begin position="407"/>
        <end position="417"/>
    </location>
</feature>
<dbReference type="CDD" id="cd00161">
    <property type="entry name" value="beta-trefoil_Ricin-like"/>
    <property type="match status" value="1"/>
</dbReference>
<dbReference type="PROSITE" id="PS50231">
    <property type="entry name" value="RICIN_B_LECTIN"/>
    <property type="match status" value="1"/>
</dbReference>
<dbReference type="GeneID" id="25734625"/>
<organism evidence="4 5">
    <name type="scientific">Monoraphidium neglectum</name>
    <dbReference type="NCBI Taxonomy" id="145388"/>
    <lineage>
        <taxon>Eukaryota</taxon>
        <taxon>Viridiplantae</taxon>
        <taxon>Chlorophyta</taxon>
        <taxon>core chlorophytes</taxon>
        <taxon>Chlorophyceae</taxon>
        <taxon>CS clade</taxon>
        <taxon>Sphaeropleales</taxon>
        <taxon>Selenastraceae</taxon>
        <taxon>Monoraphidium</taxon>
    </lineage>
</organism>
<evidence type="ECO:0000259" key="3">
    <source>
        <dbReference type="Pfam" id="PF14200"/>
    </source>
</evidence>
<sequence>MLSHAITGLTFATAAPGAEPSCPPPPPGGAQQLLGANLKQGSTAAAARVHACVATSPTGPFVSSIQVTAPGGRCPEASSQVPFNLNGPIPGAPAVYACLVMTSSQPAALRALRVAFANPGSTAGAAACGPGFTVQGGDANAGAGAGGLAAYFCGTSSDQGLISKSLDPTTSGGDATLLVHPLSEGLYSCLTIAGGATLASSWRTGLRVEPWPCKGGPGGAPPGVQQQWVFVNKGGGKLQIQQAASRQCLSSLNGEGSLVYAYDCKTAAQDTTSPLPWQLWTLEPVAPRASAAVVSGGGGTYRIRAAAGGWCMQVQDEPTDYYDEEGDADMAWPSSIVLAQCSTSDPKQQFALESPGAKRVGQSAPAPAPAPAPGKPSIPQLPQLPPARTQDPPAQQQQPSVPPASDPPRRPPREPRPPRPAPAPRQAPAGGGGQQGQEARPVSPFRQMLTNAVRQAVTTVGGNFVRNLFGGLLG</sequence>
<protein>
    <recommendedName>
        <fullName evidence="3">Ricin B lectin domain-containing protein</fullName>
    </recommendedName>
</protein>
<dbReference type="SUPFAM" id="SSF50370">
    <property type="entry name" value="Ricin B-like lectins"/>
    <property type="match status" value="1"/>
</dbReference>